<keyword evidence="3" id="KW-1185">Reference proteome</keyword>
<dbReference type="EMBL" id="LKEV01000001">
    <property type="protein sequence ID" value="KQB87057.1"/>
    <property type="molecule type" value="Genomic_DNA"/>
</dbReference>
<accession>A0A0Q0YXG3</accession>
<dbReference type="PATRIC" id="fig|1544413.3.peg.106"/>
<proteinExistence type="predicted"/>
<sequence length="104" mass="12090">METKQRNRAGKSPPRMRKKCGSNAGYQHHIRKRESPCQRCREAHSAWARAARRGEKPKGWVPSVRIEKRMTMLIDRVASMSEEELEALAVAHERQLRLEAQAER</sequence>
<reference evidence="2 3" key="1">
    <citation type="submission" date="2015-10" db="EMBL/GenBank/DDBJ databases">
        <title>Corynebacteirum lowii and Corynebacterium oculi species nova, derived from human clinical disease and and emended description of Corynebacterium mastiditis.</title>
        <authorList>
            <person name="Bernard K."/>
            <person name="Pacheco A.L."/>
            <person name="Mcdougall C."/>
            <person name="Burtx T."/>
            <person name="Weibe D."/>
            <person name="Tyler S."/>
            <person name="Olson A.B."/>
            <person name="Cnockaert M."/>
            <person name="Eguchi H."/>
            <person name="Kuwahara T."/>
            <person name="Nakayama-Imaohji H."/>
            <person name="Boudewijins M."/>
            <person name="Van Hoecke F."/>
            <person name="Bernier A.-M."/>
            <person name="Vandamme P."/>
        </authorList>
    </citation>
    <scope>NUCLEOTIDE SEQUENCE [LARGE SCALE GENOMIC DNA]</scope>
    <source>
        <strain evidence="2 3">NML 130206</strain>
    </source>
</reference>
<dbReference type="AlphaFoldDB" id="A0A0Q0YXG3"/>
<feature type="region of interest" description="Disordered" evidence="1">
    <location>
        <begin position="1"/>
        <end position="37"/>
    </location>
</feature>
<dbReference type="Proteomes" id="UP000050488">
    <property type="component" value="Unassembled WGS sequence"/>
</dbReference>
<evidence type="ECO:0000313" key="2">
    <source>
        <dbReference type="EMBL" id="KQB87057.1"/>
    </source>
</evidence>
<gene>
    <name evidence="2" type="ORF">Clow_00104</name>
</gene>
<name>A0A0Q0YXG3_9CORY</name>
<evidence type="ECO:0000313" key="3">
    <source>
        <dbReference type="Proteomes" id="UP000050488"/>
    </source>
</evidence>
<evidence type="ECO:0000256" key="1">
    <source>
        <dbReference type="SAM" id="MobiDB-lite"/>
    </source>
</evidence>
<comment type="caution">
    <text evidence="2">The sequence shown here is derived from an EMBL/GenBank/DDBJ whole genome shotgun (WGS) entry which is preliminary data.</text>
</comment>
<organism evidence="2 3">
    <name type="scientific">Corynebacterium lowii</name>
    <dbReference type="NCBI Taxonomy" id="1544413"/>
    <lineage>
        <taxon>Bacteria</taxon>
        <taxon>Bacillati</taxon>
        <taxon>Actinomycetota</taxon>
        <taxon>Actinomycetes</taxon>
        <taxon>Mycobacteriales</taxon>
        <taxon>Corynebacteriaceae</taxon>
        <taxon>Corynebacterium</taxon>
    </lineage>
</organism>
<feature type="compositionally biased region" description="Basic residues" evidence="1">
    <location>
        <begin position="1"/>
        <end position="20"/>
    </location>
</feature>
<protein>
    <submittedName>
        <fullName evidence="2">Uncharacterized protein</fullName>
    </submittedName>
</protein>